<comment type="caution">
    <text evidence="2">The sequence shown here is derived from an EMBL/GenBank/DDBJ whole genome shotgun (WGS) entry which is preliminary data.</text>
</comment>
<feature type="transmembrane region" description="Helical" evidence="1">
    <location>
        <begin position="118"/>
        <end position="142"/>
    </location>
</feature>
<keyword evidence="3" id="KW-1185">Reference proteome</keyword>
<sequence length="342" mass="36579">MDLFGLDSAPVIWSLVVFAGAYIVVAVGAGWEIRSWTSWAGQAVALAIFGVAVALVVGSRGPRTPTLVAVIATVLVVGALGLSLWNLPVTAYRTLQTSPPVSAMTVVFTMLALHRRPIFAWVGAVCGSVVAGLWGVSLGFGYAGGAESTYFCFPVLVMATLFVLMAPPVEARIRSLRQREIEQAETEAATRAGSAERRRQLRRLDQGARPILRWIVDGHTFTTAEVTDARLTEAQLRDGIRARAWESTEVREAAWQARRRGVAVLLLDDGALDAPGDAALAVRLRQLLVAELQDARAGQVTARVLPSGRDVIASILVTSNGGVRRIECRGDGTVRVDSGTLN</sequence>
<accession>A0A6L7GKQ7</accession>
<feature type="transmembrane region" description="Helical" evidence="1">
    <location>
        <begin position="12"/>
        <end position="33"/>
    </location>
</feature>
<feature type="transmembrane region" description="Helical" evidence="1">
    <location>
        <begin position="148"/>
        <end position="169"/>
    </location>
</feature>
<evidence type="ECO:0000256" key="1">
    <source>
        <dbReference type="SAM" id="Phobius"/>
    </source>
</evidence>
<reference evidence="2 3" key="1">
    <citation type="submission" date="2019-11" db="EMBL/GenBank/DDBJ databases">
        <title>Gordonia sp. nov., a novel actinobacterium isolated from mangrove soil in Hainan.</title>
        <authorList>
            <person name="Huang X."/>
            <person name="Xie Y."/>
            <person name="Chu X."/>
            <person name="Xiao K."/>
        </authorList>
    </citation>
    <scope>NUCLEOTIDE SEQUENCE [LARGE SCALE GENOMIC DNA]</scope>
    <source>
        <strain evidence="2 3">HNM0687</strain>
    </source>
</reference>
<organism evidence="2 3">
    <name type="scientific">Gordonia mangrovi</name>
    <dbReference type="NCBI Taxonomy" id="2665643"/>
    <lineage>
        <taxon>Bacteria</taxon>
        <taxon>Bacillati</taxon>
        <taxon>Actinomycetota</taxon>
        <taxon>Actinomycetes</taxon>
        <taxon>Mycobacteriales</taxon>
        <taxon>Gordoniaceae</taxon>
        <taxon>Gordonia</taxon>
    </lineage>
</organism>
<name>A0A6L7GKQ7_9ACTN</name>
<keyword evidence="1" id="KW-0472">Membrane</keyword>
<dbReference type="Proteomes" id="UP000475545">
    <property type="component" value="Unassembled WGS sequence"/>
</dbReference>
<feature type="transmembrane region" description="Helical" evidence="1">
    <location>
        <begin position="66"/>
        <end position="85"/>
    </location>
</feature>
<evidence type="ECO:0000313" key="2">
    <source>
        <dbReference type="EMBL" id="MXP20494.1"/>
    </source>
</evidence>
<keyword evidence="1" id="KW-0812">Transmembrane</keyword>
<gene>
    <name evidence="2" type="ORF">GIY30_03870</name>
</gene>
<dbReference type="EMBL" id="WMBR01000001">
    <property type="protein sequence ID" value="MXP20494.1"/>
    <property type="molecule type" value="Genomic_DNA"/>
</dbReference>
<dbReference type="AlphaFoldDB" id="A0A6L7GKQ7"/>
<feature type="transmembrane region" description="Helical" evidence="1">
    <location>
        <begin position="39"/>
        <end position="59"/>
    </location>
</feature>
<keyword evidence="1" id="KW-1133">Transmembrane helix</keyword>
<evidence type="ECO:0000313" key="3">
    <source>
        <dbReference type="Proteomes" id="UP000475545"/>
    </source>
</evidence>
<protein>
    <submittedName>
        <fullName evidence="2">Uncharacterized protein</fullName>
    </submittedName>
</protein>
<proteinExistence type="predicted"/>